<comment type="caution">
    <text evidence="4">The sequence shown here is derived from an EMBL/GenBank/DDBJ whole genome shotgun (WGS) entry which is preliminary data.</text>
</comment>
<feature type="compositionally biased region" description="Basic and acidic residues" evidence="3">
    <location>
        <begin position="263"/>
        <end position="272"/>
    </location>
</feature>
<sequence>MEWPLWPVVWTWLVLNQVYVGSVREIARLKRRLLLSLPSSVAVVVCLGCELGECGLELSPLVLCPPGKADCTPCPSSPAIVSLVRWLHDRVSPLCRVLKGGAACCSFWRRCRRRRDAVGVWVAAVLGREEHPLSSAVLPQASGILHDSTASNPNKDNKGKHIAQVYESAKRWGPGDCALIEIAYARSSEELLAARKAYHVRYKRSIEEDVATHAKGDLRKKQVKKNRKKKTTSQAAESSSDSEEQVDFNSDEEQLRKSPTPTPDKEAQDQGERFQLPENQMVSTSGGDNTEITIVQELEQSQLPDLGRAQAEQLHSSSLEKTLEKDLDVQGEPFVEKENIIPPVQMQQEVTMEELFPDLQGARTEEEMARTEGEMPLLASSPKDTVDIESSSNYYEDEETTRAKKRKLVALRKRSTSYKKALQTVPQTSAPGINFSSLLVQL</sequence>
<evidence type="ECO:0000256" key="1">
    <source>
        <dbReference type="ARBA" id="ARBA00022737"/>
    </source>
</evidence>
<evidence type="ECO:0000313" key="5">
    <source>
        <dbReference type="Proteomes" id="UP001418222"/>
    </source>
</evidence>
<evidence type="ECO:0000313" key="4">
    <source>
        <dbReference type="EMBL" id="KAK8923465.1"/>
    </source>
</evidence>
<feature type="compositionally biased region" description="Acidic residues" evidence="3">
    <location>
        <begin position="240"/>
        <end position="252"/>
    </location>
</feature>
<reference evidence="4 5" key="1">
    <citation type="journal article" date="2022" name="Nat. Plants">
        <title>Genomes of leafy and leafless Platanthera orchids illuminate the evolution of mycoheterotrophy.</title>
        <authorList>
            <person name="Li M.H."/>
            <person name="Liu K.W."/>
            <person name="Li Z."/>
            <person name="Lu H.C."/>
            <person name="Ye Q.L."/>
            <person name="Zhang D."/>
            <person name="Wang J.Y."/>
            <person name="Li Y.F."/>
            <person name="Zhong Z.M."/>
            <person name="Liu X."/>
            <person name="Yu X."/>
            <person name="Liu D.K."/>
            <person name="Tu X.D."/>
            <person name="Liu B."/>
            <person name="Hao Y."/>
            <person name="Liao X.Y."/>
            <person name="Jiang Y.T."/>
            <person name="Sun W.H."/>
            <person name="Chen J."/>
            <person name="Chen Y.Q."/>
            <person name="Ai Y."/>
            <person name="Zhai J.W."/>
            <person name="Wu S.S."/>
            <person name="Zhou Z."/>
            <person name="Hsiao Y.Y."/>
            <person name="Wu W.L."/>
            <person name="Chen Y.Y."/>
            <person name="Lin Y.F."/>
            <person name="Hsu J.L."/>
            <person name="Li C.Y."/>
            <person name="Wang Z.W."/>
            <person name="Zhao X."/>
            <person name="Zhong W.Y."/>
            <person name="Ma X.K."/>
            <person name="Ma L."/>
            <person name="Huang J."/>
            <person name="Chen G.Z."/>
            <person name="Huang M.Z."/>
            <person name="Huang L."/>
            <person name="Peng D.H."/>
            <person name="Luo Y.B."/>
            <person name="Zou S.Q."/>
            <person name="Chen S.P."/>
            <person name="Lan S."/>
            <person name="Tsai W.C."/>
            <person name="Van de Peer Y."/>
            <person name="Liu Z.J."/>
        </authorList>
    </citation>
    <scope>NUCLEOTIDE SEQUENCE [LARGE SCALE GENOMIC DNA]</scope>
    <source>
        <strain evidence="4">Lor287</strain>
    </source>
</reference>
<keyword evidence="1" id="KW-0677">Repeat</keyword>
<dbReference type="AlphaFoldDB" id="A0AAP0B153"/>
<feature type="compositionally biased region" description="Basic residues" evidence="3">
    <location>
        <begin position="221"/>
        <end position="231"/>
    </location>
</feature>
<gene>
    <name evidence="4" type="primary">ANN1</name>
    <name evidence="4" type="ORF">KSP39_PZI019153</name>
</gene>
<feature type="region of interest" description="Disordered" evidence="3">
    <location>
        <begin position="381"/>
        <end position="403"/>
    </location>
</feature>
<dbReference type="GO" id="GO:0005544">
    <property type="term" value="F:calcium-dependent phospholipid binding"/>
    <property type="evidence" value="ECO:0007669"/>
    <property type="project" value="InterPro"/>
</dbReference>
<evidence type="ECO:0000256" key="3">
    <source>
        <dbReference type="SAM" id="MobiDB-lite"/>
    </source>
</evidence>
<organism evidence="4 5">
    <name type="scientific">Platanthera zijinensis</name>
    <dbReference type="NCBI Taxonomy" id="2320716"/>
    <lineage>
        <taxon>Eukaryota</taxon>
        <taxon>Viridiplantae</taxon>
        <taxon>Streptophyta</taxon>
        <taxon>Embryophyta</taxon>
        <taxon>Tracheophyta</taxon>
        <taxon>Spermatophyta</taxon>
        <taxon>Magnoliopsida</taxon>
        <taxon>Liliopsida</taxon>
        <taxon>Asparagales</taxon>
        <taxon>Orchidaceae</taxon>
        <taxon>Orchidoideae</taxon>
        <taxon>Orchideae</taxon>
        <taxon>Orchidinae</taxon>
        <taxon>Platanthera</taxon>
    </lineage>
</organism>
<dbReference type="Proteomes" id="UP001418222">
    <property type="component" value="Unassembled WGS sequence"/>
</dbReference>
<proteinExistence type="predicted"/>
<protein>
    <submittedName>
        <fullName evidence="4">Annexin D1</fullName>
    </submittedName>
</protein>
<dbReference type="GO" id="GO:0005509">
    <property type="term" value="F:calcium ion binding"/>
    <property type="evidence" value="ECO:0007669"/>
    <property type="project" value="InterPro"/>
</dbReference>
<dbReference type="SMART" id="SM00335">
    <property type="entry name" value="ANX"/>
    <property type="match status" value="1"/>
</dbReference>
<feature type="compositionally biased region" description="Polar residues" evidence="3">
    <location>
        <begin position="277"/>
        <end position="288"/>
    </location>
</feature>
<dbReference type="EMBL" id="JBBWWQ010000017">
    <property type="protein sequence ID" value="KAK8923465.1"/>
    <property type="molecule type" value="Genomic_DNA"/>
</dbReference>
<dbReference type="Pfam" id="PF00191">
    <property type="entry name" value="Annexin"/>
    <property type="match status" value="1"/>
</dbReference>
<feature type="region of interest" description="Disordered" evidence="3">
    <location>
        <begin position="215"/>
        <end position="288"/>
    </location>
</feature>
<keyword evidence="5" id="KW-1185">Reference proteome</keyword>
<dbReference type="InterPro" id="IPR018502">
    <property type="entry name" value="Annexin_repeat"/>
</dbReference>
<evidence type="ECO:0000256" key="2">
    <source>
        <dbReference type="ARBA" id="ARBA00023216"/>
    </source>
</evidence>
<accession>A0AAP0B153</accession>
<dbReference type="InterPro" id="IPR037104">
    <property type="entry name" value="Annexin_sf"/>
</dbReference>
<name>A0AAP0B153_9ASPA</name>
<dbReference type="SUPFAM" id="SSF47874">
    <property type="entry name" value="Annexin"/>
    <property type="match status" value="1"/>
</dbReference>
<keyword evidence="2" id="KW-0041">Annexin</keyword>
<dbReference type="Gene3D" id="1.10.220.10">
    <property type="entry name" value="Annexin"/>
    <property type="match status" value="1"/>
</dbReference>